<evidence type="ECO:0000256" key="1">
    <source>
        <dbReference type="SAM" id="MobiDB-lite"/>
    </source>
</evidence>
<gene>
    <name evidence="2" type="ORF">CDV36_002651</name>
</gene>
<evidence type="ECO:0000313" key="3">
    <source>
        <dbReference type="Proteomes" id="UP000277212"/>
    </source>
</evidence>
<dbReference type="OrthoDB" id="5033007at2759"/>
<dbReference type="AlphaFoldDB" id="A0A3M2SKG3"/>
<feature type="region of interest" description="Disordered" evidence="1">
    <location>
        <begin position="1"/>
        <end position="30"/>
    </location>
</feature>
<sequence>MSNNPPTPNTTEKKSYPSDPVPEDYASRSDKDKLQWLDGQGLAHEPTISLGDCYRSGAKVTRVFIVITKVLQRVYASLGGKASQAIRKAFSALINAYNQSITHLSNDIYANVASLLDKGRFTNDSNLIEPVSIPDLPIENDDGTSNSVTTVQGFRDKIWLYFLNVLALLQDKWKWLSRVQPSMNLSYNNLIKAMTDAGETFFLEYQKEQDRSTGTRG</sequence>
<proteinExistence type="predicted"/>
<evidence type="ECO:0000313" key="2">
    <source>
        <dbReference type="EMBL" id="RMJ17652.1"/>
    </source>
</evidence>
<keyword evidence="3" id="KW-1185">Reference proteome</keyword>
<reference evidence="2 3" key="1">
    <citation type="submission" date="2017-06" db="EMBL/GenBank/DDBJ databases">
        <title>Comparative genomic analysis of Ambrosia Fusariam Clade fungi.</title>
        <authorList>
            <person name="Stajich J.E."/>
            <person name="Carrillo J."/>
            <person name="Kijimoto T."/>
            <person name="Eskalen A."/>
            <person name="O'Donnell K."/>
            <person name="Kasson M."/>
        </authorList>
    </citation>
    <scope>NUCLEOTIDE SEQUENCE [LARGE SCALE GENOMIC DNA]</scope>
    <source>
        <strain evidence="2">UCR3666</strain>
    </source>
</reference>
<comment type="caution">
    <text evidence="2">The sequence shown here is derived from an EMBL/GenBank/DDBJ whole genome shotgun (WGS) entry which is preliminary data.</text>
</comment>
<dbReference type="EMBL" id="NKUJ01000029">
    <property type="protein sequence ID" value="RMJ17652.1"/>
    <property type="molecule type" value="Genomic_DNA"/>
</dbReference>
<name>A0A3M2SKG3_9HYPO</name>
<protein>
    <submittedName>
        <fullName evidence="2">Uncharacterized protein</fullName>
    </submittedName>
</protein>
<organism evidence="2 3">
    <name type="scientific">Fusarium kuroshium</name>
    <dbReference type="NCBI Taxonomy" id="2010991"/>
    <lineage>
        <taxon>Eukaryota</taxon>
        <taxon>Fungi</taxon>
        <taxon>Dikarya</taxon>
        <taxon>Ascomycota</taxon>
        <taxon>Pezizomycotina</taxon>
        <taxon>Sordariomycetes</taxon>
        <taxon>Hypocreomycetidae</taxon>
        <taxon>Hypocreales</taxon>
        <taxon>Nectriaceae</taxon>
        <taxon>Fusarium</taxon>
        <taxon>Fusarium solani species complex</taxon>
    </lineage>
</organism>
<accession>A0A3M2SKG3</accession>
<dbReference type="Proteomes" id="UP000277212">
    <property type="component" value="Unassembled WGS sequence"/>
</dbReference>